<gene>
    <name evidence="2" type="ORF">BRADI_4g21860v3</name>
</gene>
<evidence type="ECO:0000259" key="1">
    <source>
        <dbReference type="PROSITE" id="PS50011"/>
    </source>
</evidence>
<dbReference type="EMBL" id="CM000883">
    <property type="protein sequence ID" value="KQJ88877.1"/>
    <property type="molecule type" value="Genomic_DNA"/>
</dbReference>
<evidence type="ECO:0000313" key="3">
    <source>
        <dbReference type="EnsemblPlants" id="KQJ88877"/>
    </source>
</evidence>
<dbReference type="PANTHER" id="PTHR45707:SF77">
    <property type="entry name" value="PROTEIN KINASE DOMAIN-CONTAINING PROTEIN"/>
    <property type="match status" value="1"/>
</dbReference>
<dbReference type="HOGENOM" id="CLU_000288_21_3_1"/>
<reference evidence="3" key="3">
    <citation type="submission" date="2018-08" db="UniProtKB">
        <authorList>
            <consortium name="EnsemblPlants"/>
        </authorList>
    </citation>
    <scope>IDENTIFICATION</scope>
    <source>
        <strain evidence="3">cv. Bd21</strain>
    </source>
</reference>
<reference evidence="2 3" key="1">
    <citation type="journal article" date="2010" name="Nature">
        <title>Genome sequencing and analysis of the model grass Brachypodium distachyon.</title>
        <authorList>
            <consortium name="International Brachypodium Initiative"/>
        </authorList>
    </citation>
    <scope>NUCLEOTIDE SEQUENCE [LARGE SCALE GENOMIC DNA]</scope>
    <source>
        <strain evidence="2 3">Bd21</strain>
    </source>
</reference>
<evidence type="ECO:0000313" key="2">
    <source>
        <dbReference type="EMBL" id="KQJ88877.1"/>
    </source>
</evidence>
<dbReference type="Gramene" id="KQJ88877">
    <property type="protein sequence ID" value="KQJ88877"/>
    <property type="gene ID" value="BRADI_4g21860v3"/>
</dbReference>
<dbReference type="InterPro" id="IPR011009">
    <property type="entry name" value="Kinase-like_dom_sf"/>
</dbReference>
<dbReference type="Gene3D" id="1.10.510.10">
    <property type="entry name" value="Transferase(Phosphotransferase) domain 1"/>
    <property type="match status" value="1"/>
</dbReference>
<dbReference type="InParanoid" id="I1IMF2"/>
<dbReference type="SUPFAM" id="SSF56112">
    <property type="entry name" value="Protein kinase-like (PK-like)"/>
    <property type="match status" value="1"/>
</dbReference>
<dbReference type="PANTHER" id="PTHR45707">
    <property type="entry name" value="C2 CALCIUM/LIPID-BINDING PLANT PHOSPHORIBOSYLTRANSFERASE FAMILY PROTEIN"/>
    <property type="match status" value="1"/>
</dbReference>
<protein>
    <recommendedName>
        <fullName evidence="1">Protein kinase domain-containing protein</fullName>
    </recommendedName>
</protein>
<dbReference type="Proteomes" id="UP000008810">
    <property type="component" value="Chromosome 4"/>
</dbReference>
<dbReference type="PROSITE" id="PS50011">
    <property type="entry name" value="PROTEIN_KINASE_DOM"/>
    <property type="match status" value="1"/>
</dbReference>
<keyword evidence="4" id="KW-1185">Reference proteome</keyword>
<name>I1IMF2_BRADI</name>
<dbReference type="GO" id="GO:0005524">
    <property type="term" value="F:ATP binding"/>
    <property type="evidence" value="ECO:0007669"/>
    <property type="project" value="InterPro"/>
</dbReference>
<dbReference type="EnsemblPlants" id="KQJ88877">
    <property type="protein sequence ID" value="KQJ88877"/>
    <property type="gene ID" value="BRADI_4g21860v3"/>
</dbReference>
<reference evidence="2" key="2">
    <citation type="submission" date="2017-06" db="EMBL/GenBank/DDBJ databases">
        <title>WGS assembly of Brachypodium distachyon.</title>
        <authorList>
            <consortium name="The International Brachypodium Initiative"/>
            <person name="Lucas S."/>
            <person name="Harmon-Smith M."/>
            <person name="Lail K."/>
            <person name="Tice H."/>
            <person name="Grimwood J."/>
            <person name="Bruce D."/>
            <person name="Barry K."/>
            <person name="Shu S."/>
            <person name="Lindquist E."/>
            <person name="Wang M."/>
            <person name="Pitluck S."/>
            <person name="Vogel J.P."/>
            <person name="Garvin D.F."/>
            <person name="Mockler T.C."/>
            <person name="Schmutz J."/>
            <person name="Rokhsar D."/>
            <person name="Bevan M.W."/>
        </authorList>
    </citation>
    <scope>NUCLEOTIDE SEQUENCE</scope>
    <source>
        <strain evidence="2">Bd21</strain>
    </source>
</reference>
<evidence type="ECO:0000313" key="4">
    <source>
        <dbReference type="Proteomes" id="UP000008810"/>
    </source>
</evidence>
<organism evidence="2">
    <name type="scientific">Brachypodium distachyon</name>
    <name type="common">Purple false brome</name>
    <name type="synonym">Trachynia distachya</name>
    <dbReference type="NCBI Taxonomy" id="15368"/>
    <lineage>
        <taxon>Eukaryota</taxon>
        <taxon>Viridiplantae</taxon>
        <taxon>Streptophyta</taxon>
        <taxon>Embryophyta</taxon>
        <taxon>Tracheophyta</taxon>
        <taxon>Spermatophyta</taxon>
        <taxon>Magnoliopsida</taxon>
        <taxon>Liliopsida</taxon>
        <taxon>Poales</taxon>
        <taxon>Poaceae</taxon>
        <taxon>BOP clade</taxon>
        <taxon>Pooideae</taxon>
        <taxon>Stipodae</taxon>
        <taxon>Brachypodieae</taxon>
        <taxon>Brachypodium</taxon>
    </lineage>
</organism>
<sequence length="146" mass="16146">MQSRAITQKVSGTMGYFAPEYLSGVITYHVDLYSLGVTIMEILTGEKGYHDVENVVECWSNGSKKSQSDLQLEQVRVCAEIGIQCTDFNPAKRPDTQHIIGRLCETESMDEHIGIGVITSQLAENDPIELDKDSRMTLGETSSEVS</sequence>
<accession>I1IMF2</accession>
<dbReference type="OrthoDB" id="187462at2759"/>
<feature type="domain" description="Protein kinase" evidence="1">
    <location>
        <begin position="1"/>
        <end position="115"/>
    </location>
</feature>
<dbReference type="AlphaFoldDB" id="I1IMF2"/>
<dbReference type="GO" id="GO:0004672">
    <property type="term" value="F:protein kinase activity"/>
    <property type="evidence" value="ECO:0007669"/>
    <property type="project" value="InterPro"/>
</dbReference>
<dbReference type="Pfam" id="PF00069">
    <property type="entry name" value="Pkinase"/>
    <property type="match status" value="1"/>
</dbReference>
<dbReference type="OMA" id="ILESWSI"/>
<dbReference type="InterPro" id="IPR000719">
    <property type="entry name" value="Prot_kinase_dom"/>
</dbReference>
<proteinExistence type="predicted"/>